<evidence type="ECO:0000313" key="1">
    <source>
        <dbReference type="EMBL" id="MDH0757748.1"/>
    </source>
</evidence>
<dbReference type="RefSeq" id="WP_280070129.1">
    <property type="nucleotide sequence ID" value="NZ_JAOCBV010000001.1"/>
</dbReference>
<comment type="caution">
    <text evidence="1">The sequence shown here is derived from an EMBL/GenBank/DDBJ whole genome shotgun (WGS) entry which is preliminary data.</text>
</comment>
<protein>
    <submittedName>
        <fullName evidence="1">Uncharacterized protein</fullName>
    </submittedName>
</protein>
<reference evidence="1 2" key="1">
    <citation type="submission" date="2022-09" db="EMBL/GenBank/DDBJ databases">
        <title>Intensive care unit water sources are persistently colonized with multi-drug resistant bacteria and are the site of extensive horizontal gene transfer of antibiotic resistance genes.</title>
        <authorList>
            <person name="Diorio-Toth L."/>
        </authorList>
    </citation>
    <scope>NUCLEOTIDE SEQUENCE [LARGE SCALE GENOMIC DNA]</scope>
    <source>
        <strain evidence="1 2">GD03901</strain>
    </source>
</reference>
<gene>
    <name evidence="1" type="ORF">N5C70_13675</name>
</gene>
<name>A0ABD4YEM8_9PSED</name>
<accession>A0ABD4YEM8</accession>
<dbReference type="EMBL" id="JAOCBV010000001">
    <property type="protein sequence ID" value="MDH0757748.1"/>
    <property type="molecule type" value="Genomic_DNA"/>
</dbReference>
<proteinExistence type="predicted"/>
<dbReference type="AlphaFoldDB" id="A0ABD4YEM8"/>
<evidence type="ECO:0000313" key="2">
    <source>
        <dbReference type="Proteomes" id="UP001160152"/>
    </source>
</evidence>
<sequence length="107" mass="11807">MLAPPSVVGCGMVAIWLDMGYQVVPARGRMNGGEGMLGEIGNIESSSRDSHNGVAFTIRFFKYPNGYMTEVHVDGLPVRKDDDNCWKTKEEAHQASVELAHKLIENK</sequence>
<organism evidence="1 2">
    <name type="scientific">Pseudomonas juntendi</name>
    <dbReference type="NCBI Taxonomy" id="2666183"/>
    <lineage>
        <taxon>Bacteria</taxon>
        <taxon>Pseudomonadati</taxon>
        <taxon>Pseudomonadota</taxon>
        <taxon>Gammaproteobacteria</taxon>
        <taxon>Pseudomonadales</taxon>
        <taxon>Pseudomonadaceae</taxon>
        <taxon>Pseudomonas</taxon>
    </lineage>
</organism>
<dbReference type="Proteomes" id="UP001160152">
    <property type="component" value="Unassembled WGS sequence"/>
</dbReference>